<dbReference type="Proteomes" id="UP001147760">
    <property type="component" value="Unassembled WGS sequence"/>
</dbReference>
<dbReference type="AlphaFoldDB" id="A0A9X0BW77"/>
<feature type="compositionally biased region" description="Acidic residues" evidence="1">
    <location>
        <begin position="36"/>
        <end position="46"/>
    </location>
</feature>
<feature type="region of interest" description="Disordered" evidence="1">
    <location>
        <begin position="1"/>
        <end position="78"/>
    </location>
</feature>
<evidence type="ECO:0000313" key="3">
    <source>
        <dbReference type="Proteomes" id="UP001147760"/>
    </source>
</evidence>
<dbReference type="EMBL" id="JAPWDO010000001">
    <property type="protein sequence ID" value="KAJ5486737.1"/>
    <property type="molecule type" value="Genomic_DNA"/>
</dbReference>
<keyword evidence="3" id="KW-1185">Reference proteome</keyword>
<gene>
    <name evidence="2" type="ORF">N7530_001037</name>
</gene>
<reference evidence="2" key="1">
    <citation type="submission" date="2022-12" db="EMBL/GenBank/DDBJ databases">
        <authorList>
            <person name="Petersen C."/>
        </authorList>
    </citation>
    <scope>NUCLEOTIDE SEQUENCE</scope>
    <source>
        <strain evidence="2">IBT 17660</strain>
    </source>
</reference>
<organism evidence="2 3">
    <name type="scientific">Penicillium desertorum</name>
    <dbReference type="NCBI Taxonomy" id="1303715"/>
    <lineage>
        <taxon>Eukaryota</taxon>
        <taxon>Fungi</taxon>
        <taxon>Dikarya</taxon>
        <taxon>Ascomycota</taxon>
        <taxon>Pezizomycotina</taxon>
        <taxon>Eurotiomycetes</taxon>
        <taxon>Eurotiomycetidae</taxon>
        <taxon>Eurotiales</taxon>
        <taxon>Aspergillaceae</taxon>
        <taxon>Penicillium</taxon>
    </lineage>
</organism>
<reference evidence="2" key="2">
    <citation type="journal article" date="2023" name="IMA Fungus">
        <title>Comparative genomic study of the Penicillium genus elucidates a diverse pangenome and 15 lateral gene transfer events.</title>
        <authorList>
            <person name="Petersen C."/>
            <person name="Sorensen T."/>
            <person name="Nielsen M.R."/>
            <person name="Sondergaard T.E."/>
            <person name="Sorensen J.L."/>
            <person name="Fitzpatrick D.A."/>
            <person name="Frisvad J.C."/>
            <person name="Nielsen K.L."/>
        </authorList>
    </citation>
    <scope>NUCLEOTIDE SEQUENCE</scope>
    <source>
        <strain evidence="2">IBT 17660</strain>
    </source>
</reference>
<protein>
    <submittedName>
        <fullName evidence="2">Uncharacterized protein</fullName>
    </submittedName>
</protein>
<evidence type="ECO:0000313" key="2">
    <source>
        <dbReference type="EMBL" id="KAJ5486737.1"/>
    </source>
</evidence>
<comment type="caution">
    <text evidence="2">The sequence shown here is derived from an EMBL/GenBank/DDBJ whole genome shotgun (WGS) entry which is preliminary data.</text>
</comment>
<evidence type="ECO:0000256" key="1">
    <source>
        <dbReference type="SAM" id="MobiDB-lite"/>
    </source>
</evidence>
<accession>A0A9X0BW77</accession>
<name>A0A9X0BW77_9EURO</name>
<sequence>MEEAVTPLSAPPMQSLACPGDNQSTFIPQRIQPTAEESDVDQEEATMDIKNALVHGSQSAPNPESNGLPAGQKRPNLV</sequence>
<feature type="compositionally biased region" description="Polar residues" evidence="1">
    <location>
        <begin position="56"/>
        <end position="65"/>
    </location>
</feature>
<proteinExistence type="predicted"/>